<reference evidence="2 3" key="1">
    <citation type="submission" date="2019-02" db="EMBL/GenBank/DDBJ databases">
        <title>Deep-cultivation of Planctomycetes and their phenomic and genomic characterization uncovers novel biology.</title>
        <authorList>
            <person name="Wiegand S."/>
            <person name="Jogler M."/>
            <person name="Boedeker C."/>
            <person name="Pinto D."/>
            <person name="Vollmers J."/>
            <person name="Rivas-Marin E."/>
            <person name="Kohn T."/>
            <person name="Peeters S.H."/>
            <person name="Heuer A."/>
            <person name="Rast P."/>
            <person name="Oberbeckmann S."/>
            <person name="Bunk B."/>
            <person name="Jeske O."/>
            <person name="Meyerdierks A."/>
            <person name="Storesund J.E."/>
            <person name="Kallscheuer N."/>
            <person name="Luecker S."/>
            <person name="Lage O.M."/>
            <person name="Pohl T."/>
            <person name="Merkel B.J."/>
            <person name="Hornburger P."/>
            <person name="Mueller R.-W."/>
            <person name="Bruemmer F."/>
            <person name="Labrenz M."/>
            <person name="Spormann A.M."/>
            <person name="Op den Camp H."/>
            <person name="Overmann J."/>
            <person name="Amann R."/>
            <person name="Jetten M.S.M."/>
            <person name="Mascher T."/>
            <person name="Medema M.H."/>
            <person name="Devos D.P."/>
            <person name="Kaster A.-K."/>
            <person name="Ovreas L."/>
            <person name="Rohde M."/>
            <person name="Galperin M.Y."/>
            <person name="Jogler C."/>
        </authorList>
    </citation>
    <scope>NUCLEOTIDE SEQUENCE [LARGE SCALE GENOMIC DNA]</scope>
    <source>
        <strain evidence="2 3">FF011L</strain>
    </source>
</reference>
<evidence type="ECO:0000256" key="1">
    <source>
        <dbReference type="SAM" id="MobiDB-lite"/>
    </source>
</evidence>
<organism evidence="2 3">
    <name type="scientific">Roseimaritima multifibrata</name>
    <dbReference type="NCBI Taxonomy" id="1930274"/>
    <lineage>
        <taxon>Bacteria</taxon>
        <taxon>Pseudomonadati</taxon>
        <taxon>Planctomycetota</taxon>
        <taxon>Planctomycetia</taxon>
        <taxon>Pirellulales</taxon>
        <taxon>Pirellulaceae</taxon>
        <taxon>Roseimaritima</taxon>
    </lineage>
</organism>
<accession>A0A517MKQ7</accession>
<dbReference type="Proteomes" id="UP000320672">
    <property type="component" value="Chromosome"/>
</dbReference>
<feature type="compositionally biased region" description="Polar residues" evidence="1">
    <location>
        <begin position="1"/>
        <end position="16"/>
    </location>
</feature>
<dbReference type="EMBL" id="CP036262">
    <property type="protein sequence ID" value="QDS95469.1"/>
    <property type="molecule type" value="Genomic_DNA"/>
</dbReference>
<dbReference type="AlphaFoldDB" id="A0A517MKQ7"/>
<feature type="region of interest" description="Disordered" evidence="1">
    <location>
        <begin position="1"/>
        <end position="53"/>
    </location>
</feature>
<feature type="compositionally biased region" description="Basic and acidic residues" evidence="1">
    <location>
        <begin position="17"/>
        <end position="29"/>
    </location>
</feature>
<protein>
    <submittedName>
        <fullName evidence="2">Uncharacterized protein</fullName>
    </submittedName>
</protein>
<dbReference type="RefSeq" id="WP_246109528.1">
    <property type="nucleotide sequence ID" value="NZ_CP036262.1"/>
</dbReference>
<keyword evidence="3" id="KW-1185">Reference proteome</keyword>
<evidence type="ECO:0000313" key="2">
    <source>
        <dbReference type="EMBL" id="QDS95469.1"/>
    </source>
</evidence>
<name>A0A517MKQ7_9BACT</name>
<sequence>MPKSNTAIETVASETVTIDRRRQERREEETNSAAPEVRRKTQRRRQIDPTTCERDYNEQEIEFMHAMDEYKRAAGRMFPTCSEVLEVIRSLGYVQLNEDQRAQLAWDESDTVEPYTNSQDEEDFDCEDE</sequence>
<dbReference type="KEGG" id="rml:FF011L_42650"/>
<evidence type="ECO:0000313" key="3">
    <source>
        <dbReference type="Proteomes" id="UP000320672"/>
    </source>
</evidence>
<gene>
    <name evidence="2" type="ORF">FF011L_42650</name>
</gene>
<proteinExistence type="predicted"/>
<feature type="region of interest" description="Disordered" evidence="1">
    <location>
        <begin position="105"/>
        <end position="129"/>
    </location>
</feature>
<feature type="compositionally biased region" description="Acidic residues" evidence="1">
    <location>
        <begin position="119"/>
        <end position="129"/>
    </location>
</feature>